<dbReference type="SUPFAM" id="SSF52540">
    <property type="entry name" value="P-loop containing nucleoside triphosphate hydrolases"/>
    <property type="match status" value="1"/>
</dbReference>
<organism evidence="4 5">
    <name type="scientific">Uncinocarpus reesii (strain UAMH 1704)</name>
    <dbReference type="NCBI Taxonomy" id="336963"/>
    <lineage>
        <taxon>Eukaryota</taxon>
        <taxon>Fungi</taxon>
        <taxon>Dikarya</taxon>
        <taxon>Ascomycota</taxon>
        <taxon>Pezizomycotina</taxon>
        <taxon>Eurotiomycetes</taxon>
        <taxon>Eurotiomycetidae</taxon>
        <taxon>Onygenales</taxon>
        <taxon>Onygenaceae</taxon>
        <taxon>Uncinocarpus</taxon>
    </lineage>
</organism>
<evidence type="ECO:0000259" key="3">
    <source>
        <dbReference type="Pfam" id="PF01926"/>
    </source>
</evidence>
<sequence length="418" mass="46414">MFSWIPLWPNSSPEESSRPEDPEIPGHFPDDSQNSQHPPHHEASCAIYELAGSSPPDAPGSVLREPFDPDAGLRETAFFHSPTPVTSHPLEKEGESVERIKTPEVKPATPRSNVRKSSTHSLSKRTSRSHKTAKFTPGSSPPSNESVIALFGMTGTGKTSFINKLTGANMRVGHNLHSMTSEIEQVQVKIGDITVTLVDTPGFDDTTRSDTEILTLIASWLKASYDENTKLTGMIYLHRISDNRMSGSSYKNLELFRSLCGMRILSHVILATTMWDKVTEAEGSTREKDLLAEATFWGDMKKYGALVRRYDGTHAGALALVDALLEKHPVTLKIQREMAIEKKDLIDTAAGKSITARLEKMAADHKQELDMVKQDFERALKESKSEPFPMRNEVRCTLCLPVRIANTGDSYRQRMPNG</sequence>
<keyword evidence="1" id="KW-0175">Coiled coil</keyword>
<keyword evidence="5" id="KW-1185">Reference proteome</keyword>
<dbReference type="GeneID" id="8440581"/>
<dbReference type="VEuPathDB" id="FungiDB:UREG_07634"/>
<dbReference type="Pfam" id="PF01926">
    <property type="entry name" value="MMR_HSR1"/>
    <property type="match status" value="1"/>
</dbReference>
<dbReference type="OrthoDB" id="8954335at2759"/>
<proteinExistence type="predicted"/>
<gene>
    <name evidence="4" type="ORF">UREG_07634</name>
</gene>
<feature type="region of interest" description="Disordered" evidence="2">
    <location>
        <begin position="1"/>
        <end position="146"/>
    </location>
</feature>
<dbReference type="AlphaFoldDB" id="C4JZN3"/>
<dbReference type="HOGENOM" id="CLU_657555_0_0_1"/>
<evidence type="ECO:0000256" key="2">
    <source>
        <dbReference type="SAM" id="MobiDB-lite"/>
    </source>
</evidence>
<feature type="compositionally biased region" description="Polar residues" evidence="2">
    <location>
        <begin position="137"/>
        <end position="146"/>
    </location>
</feature>
<dbReference type="EMBL" id="CH476619">
    <property type="protein sequence ID" value="EEP82769.1"/>
    <property type="molecule type" value="Genomic_DNA"/>
</dbReference>
<evidence type="ECO:0000256" key="1">
    <source>
        <dbReference type="SAM" id="Coils"/>
    </source>
</evidence>
<dbReference type="InParanoid" id="C4JZN3"/>
<feature type="domain" description="G" evidence="3">
    <location>
        <begin position="148"/>
        <end position="207"/>
    </location>
</feature>
<dbReference type="KEGG" id="ure:UREG_07634"/>
<dbReference type="STRING" id="336963.C4JZN3"/>
<dbReference type="GO" id="GO:0005525">
    <property type="term" value="F:GTP binding"/>
    <property type="evidence" value="ECO:0007669"/>
    <property type="project" value="InterPro"/>
</dbReference>
<evidence type="ECO:0000313" key="4">
    <source>
        <dbReference type="EMBL" id="EEP82769.1"/>
    </source>
</evidence>
<dbReference type="InterPro" id="IPR006073">
    <property type="entry name" value="GTP-bd"/>
</dbReference>
<evidence type="ECO:0000313" key="5">
    <source>
        <dbReference type="Proteomes" id="UP000002058"/>
    </source>
</evidence>
<dbReference type="Proteomes" id="UP000002058">
    <property type="component" value="Unassembled WGS sequence"/>
</dbReference>
<feature type="compositionally biased region" description="Basic residues" evidence="2">
    <location>
        <begin position="113"/>
        <end position="133"/>
    </location>
</feature>
<dbReference type="OMA" id="PHHEASC"/>
<accession>C4JZN3</accession>
<feature type="compositionally biased region" description="Basic and acidic residues" evidence="2">
    <location>
        <begin position="89"/>
        <end position="104"/>
    </location>
</feature>
<dbReference type="CDD" id="cd00882">
    <property type="entry name" value="Ras_like_GTPase"/>
    <property type="match status" value="1"/>
</dbReference>
<feature type="coiled-coil region" evidence="1">
    <location>
        <begin position="355"/>
        <end position="386"/>
    </location>
</feature>
<protein>
    <recommendedName>
        <fullName evidence="3">G domain-containing protein</fullName>
    </recommendedName>
</protein>
<reference evidence="5" key="1">
    <citation type="journal article" date="2009" name="Genome Res.">
        <title>Comparative genomic analyses of the human fungal pathogens Coccidioides and their relatives.</title>
        <authorList>
            <person name="Sharpton T.J."/>
            <person name="Stajich J.E."/>
            <person name="Rounsley S.D."/>
            <person name="Gardner M.J."/>
            <person name="Wortman J.R."/>
            <person name="Jordar V.S."/>
            <person name="Maiti R."/>
            <person name="Kodira C.D."/>
            <person name="Neafsey D.E."/>
            <person name="Zeng Q."/>
            <person name="Hung C.-Y."/>
            <person name="McMahan C."/>
            <person name="Muszewska A."/>
            <person name="Grynberg M."/>
            <person name="Mandel M.A."/>
            <person name="Kellner E.M."/>
            <person name="Barker B.M."/>
            <person name="Galgiani J.N."/>
            <person name="Orbach M.J."/>
            <person name="Kirkland T.N."/>
            <person name="Cole G.T."/>
            <person name="Henn M.R."/>
            <person name="Birren B.W."/>
            <person name="Taylor J.W."/>
        </authorList>
    </citation>
    <scope>NUCLEOTIDE SEQUENCE [LARGE SCALE GENOMIC DNA]</scope>
    <source>
        <strain evidence="5">UAMH 1704</strain>
    </source>
</reference>
<dbReference type="RefSeq" id="XP_002582861.1">
    <property type="nucleotide sequence ID" value="XM_002582815.1"/>
</dbReference>
<dbReference type="Gene3D" id="3.40.50.300">
    <property type="entry name" value="P-loop containing nucleotide triphosphate hydrolases"/>
    <property type="match status" value="1"/>
</dbReference>
<name>C4JZN3_UNCRE</name>
<dbReference type="InterPro" id="IPR027417">
    <property type="entry name" value="P-loop_NTPase"/>
</dbReference>
<dbReference type="eggNOG" id="ENOG502S03K">
    <property type="taxonomic scope" value="Eukaryota"/>
</dbReference>